<dbReference type="GO" id="GO:0016791">
    <property type="term" value="F:phosphatase activity"/>
    <property type="evidence" value="ECO:0007669"/>
    <property type="project" value="TreeGrafter"/>
</dbReference>
<dbReference type="InterPro" id="IPR036412">
    <property type="entry name" value="HAD-like_sf"/>
</dbReference>
<sequence length="144" mass="16168">MKIKYTVVTDLDMIQKPITHLTIILGKDVTEADIQKFYKEFNDLNENIDIIQYTKRVYEVCVKGTNKGSAVKKISDYLVVDPEKTTSYAFGDSHNDFELFSSVDVGVAMGNAIHSLAEDADDSTLSNDEDGVAYYIDRKILKGE</sequence>
<organism evidence="1 2">
    <name type="scientific">Zophobas morio</name>
    <dbReference type="NCBI Taxonomy" id="2755281"/>
    <lineage>
        <taxon>Eukaryota</taxon>
        <taxon>Metazoa</taxon>
        <taxon>Ecdysozoa</taxon>
        <taxon>Arthropoda</taxon>
        <taxon>Hexapoda</taxon>
        <taxon>Insecta</taxon>
        <taxon>Pterygota</taxon>
        <taxon>Neoptera</taxon>
        <taxon>Endopterygota</taxon>
        <taxon>Coleoptera</taxon>
        <taxon>Polyphaga</taxon>
        <taxon>Cucujiformia</taxon>
        <taxon>Tenebrionidae</taxon>
        <taxon>Zophobas</taxon>
    </lineage>
</organism>
<dbReference type="InterPro" id="IPR023214">
    <property type="entry name" value="HAD_sf"/>
</dbReference>
<proteinExistence type="predicted"/>
<dbReference type="GO" id="GO:0005829">
    <property type="term" value="C:cytosol"/>
    <property type="evidence" value="ECO:0007669"/>
    <property type="project" value="TreeGrafter"/>
</dbReference>
<comment type="caution">
    <text evidence="1">The sequence shown here is derived from an EMBL/GenBank/DDBJ whole genome shotgun (WGS) entry which is preliminary data.</text>
</comment>
<dbReference type="Gene3D" id="3.30.1240.10">
    <property type="match status" value="1"/>
</dbReference>
<evidence type="ECO:0000313" key="2">
    <source>
        <dbReference type="Proteomes" id="UP001168821"/>
    </source>
</evidence>
<accession>A0AA38M188</accession>
<evidence type="ECO:0000313" key="1">
    <source>
        <dbReference type="EMBL" id="KAJ3629993.1"/>
    </source>
</evidence>
<dbReference type="PANTHER" id="PTHR10000">
    <property type="entry name" value="PHOSPHOSERINE PHOSPHATASE"/>
    <property type="match status" value="1"/>
</dbReference>
<protein>
    <submittedName>
        <fullName evidence="1">Uncharacterized protein</fullName>
    </submittedName>
</protein>
<name>A0AA38M188_9CUCU</name>
<dbReference type="Gene3D" id="3.40.50.1000">
    <property type="entry name" value="HAD superfamily/HAD-like"/>
    <property type="match status" value="1"/>
</dbReference>
<dbReference type="GO" id="GO:0000287">
    <property type="term" value="F:magnesium ion binding"/>
    <property type="evidence" value="ECO:0007669"/>
    <property type="project" value="TreeGrafter"/>
</dbReference>
<dbReference type="PROSITE" id="PS01229">
    <property type="entry name" value="COF_2"/>
    <property type="match status" value="1"/>
</dbReference>
<dbReference type="EMBL" id="JALNTZ010000993">
    <property type="protein sequence ID" value="KAJ3629993.1"/>
    <property type="molecule type" value="Genomic_DNA"/>
</dbReference>
<gene>
    <name evidence="1" type="ORF">Zmor_028541</name>
</gene>
<dbReference type="Pfam" id="PF08282">
    <property type="entry name" value="Hydrolase_3"/>
    <property type="match status" value="1"/>
</dbReference>
<keyword evidence="2" id="KW-1185">Reference proteome</keyword>
<dbReference type="PANTHER" id="PTHR10000:SF8">
    <property type="entry name" value="HAD SUPERFAMILY HYDROLASE-LIKE, TYPE 3"/>
    <property type="match status" value="1"/>
</dbReference>
<dbReference type="Proteomes" id="UP001168821">
    <property type="component" value="Unassembled WGS sequence"/>
</dbReference>
<dbReference type="AlphaFoldDB" id="A0AA38M188"/>
<reference evidence="1" key="1">
    <citation type="journal article" date="2023" name="G3 (Bethesda)">
        <title>Whole genome assemblies of Zophobas morio and Tenebrio molitor.</title>
        <authorList>
            <person name="Kaur S."/>
            <person name="Stinson S.A."/>
            <person name="diCenzo G.C."/>
        </authorList>
    </citation>
    <scope>NUCLEOTIDE SEQUENCE</scope>
    <source>
        <strain evidence="1">QUZm001</strain>
    </source>
</reference>
<dbReference type="SUPFAM" id="SSF56784">
    <property type="entry name" value="HAD-like"/>
    <property type="match status" value="1"/>
</dbReference>